<dbReference type="AlphaFoldDB" id="A0AAE1XU49"/>
<name>A0AAE1XU49_9LAMI</name>
<evidence type="ECO:0000256" key="1">
    <source>
        <dbReference type="SAM" id="MobiDB-lite"/>
    </source>
</evidence>
<gene>
    <name evidence="2" type="ORF">Salat_2211200</name>
</gene>
<evidence type="ECO:0000313" key="2">
    <source>
        <dbReference type="EMBL" id="KAK4417985.1"/>
    </source>
</evidence>
<dbReference type="Proteomes" id="UP001293254">
    <property type="component" value="Unassembled WGS sequence"/>
</dbReference>
<accession>A0AAE1XU49</accession>
<dbReference type="EMBL" id="JACGWO010000009">
    <property type="protein sequence ID" value="KAK4417985.1"/>
    <property type="molecule type" value="Genomic_DNA"/>
</dbReference>
<comment type="caution">
    <text evidence="2">The sequence shown here is derived from an EMBL/GenBank/DDBJ whole genome shotgun (WGS) entry which is preliminary data.</text>
</comment>
<feature type="region of interest" description="Disordered" evidence="1">
    <location>
        <begin position="22"/>
        <end position="58"/>
    </location>
</feature>
<evidence type="ECO:0000313" key="3">
    <source>
        <dbReference type="Proteomes" id="UP001293254"/>
    </source>
</evidence>
<proteinExistence type="predicted"/>
<reference evidence="2" key="1">
    <citation type="submission" date="2020-06" db="EMBL/GenBank/DDBJ databases">
        <authorList>
            <person name="Li T."/>
            <person name="Hu X."/>
            <person name="Zhang T."/>
            <person name="Song X."/>
            <person name="Zhang H."/>
            <person name="Dai N."/>
            <person name="Sheng W."/>
            <person name="Hou X."/>
            <person name="Wei L."/>
        </authorList>
    </citation>
    <scope>NUCLEOTIDE SEQUENCE</scope>
    <source>
        <strain evidence="2">3651</strain>
        <tissue evidence="2">Leaf</tissue>
    </source>
</reference>
<protein>
    <submittedName>
        <fullName evidence="2">Uncharacterized protein</fullName>
    </submittedName>
</protein>
<sequence>MNPSSISISRLLQLVDLGNFEAVPEPPSSPSLPQSTPTRKGGCGLFSGNSDGDDSAGAGVRRGAVVTVAAGGGGKSLVLSLERTINAGFGLRQLSSIDRVRHGRLLQQQPAGAGVVNFPLLLVGEDESGKKIRGGIEDCKCYLHGSRWSMQMH</sequence>
<reference evidence="2" key="2">
    <citation type="journal article" date="2024" name="Plant">
        <title>Genomic evolution and insights into agronomic trait innovations of Sesamum species.</title>
        <authorList>
            <person name="Miao H."/>
            <person name="Wang L."/>
            <person name="Qu L."/>
            <person name="Liu H."/>
            <person name="Sun Y."/>
            <person name="Le M."/>
            <person name="Wang Q."/>
            <person name="Wei S."/>
            <person name="Zheng Y."/>
            <person name="Lin W."/>
            <person name="Duan Y."/>
            <person name="Cao H."/>
            <person name="Xiong S."/>
            <person name="Wang X."/>
            <person name="Wei L."/>
            <person name="Li C."/>
            <person name="Ma Q."/>
            <person name="Ju M."/>
            <person name="Zhao R."/>
            <person name="Li G."/>
            <person name="Mu C."/>
            <person name="Tian Q."/>
            <person name="Mei H."/>
            <person name="Zhang T."/>
            <person name="Gao T."/>
            <person name="Zhang H."/>
        </authorList>
    </citation>
    <scope>NUCLEOTIDE SEQUENCE</scope>
    <source>
        <strain evidence="2">3651</strain>
    </source>
</reference>
<organism evidence="2 3">
    <name type="scientific">Sesamum alatum</name>
    <dbReference type="NCBI Taxonomy" id="300844"/>
    <lineage>
        <taxon>Eukaryota</taxon>
        <taxon>Viridiplantae</taxon>
        <taxon>Streptophyta</taxon>
        <taxon>Embryophyta</taxon>
        <taxon>Tracheophyta</taxon>
        <taxon>Spermatophyta</taxon>
        <taxon>Magnoliopsida</taxon>
        <taxon>eudicotyledons</taxon>
        <taxon>Gunneridae</taxon>
        <taxon>Pentapetalae</taxon>
        <taxon>asterids</taxon>
        <taxon>lamiids</taxon>
        <taxon>Lamiales</taxon>
        <taxon>Pedaliaceae</taxon>
        <taxon>Sesamum</taxon>
    </lineage>
</organism>
<keyword evidence="3" id="KW-1185">Reference proteome</keyword>